<reference key="2">
    <citation type="submission" date="2011-05" db="EMBL/GenBank/DDBJ databases">
        <title>Complete genome sequence of the aerobic marine methanotroph Methylomonas methanica MC09.</title>
        <authorList>
            <person name="Boden R."/>
            <person name="Cunliffe M."/>
            <person name="Scanlan J."/>
            <person name="Moussard H."/>
            <person name="Kits K.D."/>
            <person name="Klotz M."/>
            <person name="Jetten M."/>
            <person name="Vuilleumier S."/>
            <person name="Han J."/>
            <person name="Peters L."/>
            <person name="Mikhailova N."/>
            <person name="Teshima H."/>
            <person name="Tapia R."/>
            <person name="Kyrpides N."/>
            <person name="Ivanova N."/>
            <person name="Pagani I."/>
            <person name="Cheng J.-F."/>
            <person name="Goodwin L."/>
            <person name="Han C."/>
            <person name="Hauser L."/>
            <person name="Land M."/>
            <person name="Lapidus A."/>
            <person name="Lucas S."/>
            <person name="Pitluck S."/>
            <person name="Woyke T."/>
            <person name="Stein L.Y."/>
            <person name="Murrell C."/>
        </authorList>
    </citation>
    <scope>NUCLEOTIDE SEQUENCE</scope>
    <source>
        <strain>MC09</strain>
    </source>
</reference>
<dbReference type="KEGG" id="mmt:Metme_1664"/>
<reference evidence="1 2" key="1">
    <citation type="journal article" date="2011" name="J. Bacteriol.">
        <title>Complete Genome Sequence of the Aerobic Marine Methanotroph Methylomonas methanica MC09.</title>
        <authorList>
            <person name="Boden R."/>
            <person name="Cunliffe M."/>
            <person name="Scanlan J."/>
            <person name="Moussard H."/>
            <person name="Kits K.D."/>
            <person name="Klotz M.G."/>
            <person name="Jetten M.S."/>
            <person name="Vuilleumier S."/>
            <person name="Han J."/>
            <person name="Peters L."/>
            <person name="Mikhailova N."/>
            <person name="Teshima H."/>
            <person name="Tapia R."/>
            <person name="Kyrpides N."/>
            <person name="Ivanova N."/>
            <person name="Pagani I."/>
            <person name="Cheng J.F."/>
            <person name="Goodwin L."/>
            <person name="Han C."/>
            <person name="Hauser L."/>
            <person name="Land M.L."/>
            <person name="Lapidus A."/>
            <person name="Lucas S."/>
            <person name="Pitluck S."/>
            <person name="Woyke T."/>
            <person name="Stein L."/>
            <person name="Murrell J.C."/>
        </authorList>
    </citation>
    <scope>NUCLEOTIDE SEQUENCE [LARGE SCALE GENOMIC DNA]</scope>
    <source>
        <strain evidence="1 2">MC09</strain>
    </source>
</reference>
<sequence length="75" mass="8126">MTLKTLGLTLLTLSVRTLLISLTRATLPVLAKLHRTAGLGNIYITESRWDSEGLALVFVDTTAFTATASAARLMY</sequence>
<gene>
    <name evidence="1" type="ordered locus">Metme_1664</name>
</gene>
<keyword evidence="2" id="KW-1185">Reference proteome</keyword>
<dbReference type="STRING" id="857087.Metme_1664"/>
<dbReference type="EMBL" id="CP002738">
    <property type="protein sequence ID" value="AEG00083.1"/>
    <property type="molecule type" value="Genomic_DNA"/>
</dbReference>
<organism evidence="1 2">
    <name type="scientific">Methylomonas methanica (strain DSM 25384 / MC09)</name>
    <dbReference type="NCBI Taxonomy" id="857087"/>
    <lineage>
        <taxon>Bacteria</taxon>
        <taxon>Pseudomonadati</taxon>
        <taxon>Pseudomonadota</taxon>
        <taxon>Gammaproteobacteria</taxon>
        <taxon>Methylococcales</taxon>
        <taxon>Methylococcaceae</taxon>
        <taxon>Methylomonas</taxon>
    </lineage>
</organism>
<dbReference type="AlphaFoldDB" id="G0A1M2"/>
<reference evidence="2" key="3">
    <citation type="submission" date="2011-05" db="EMBL/GenBank/DDBJ databases">
        <title>Complete sequence of Methylomonas methanica MC09.</title>
        <authorList>
            <consortium name="US DOE Joint Genome Institute"/>
            <person name="Lucas S."/>
            <person name="Han J."/>
            <person name="Lapidus A."/>
            <person name="Cheng J.-F."/>
            <person name="Goodwin L."/>
            <person name="Pitluck S."/>
            <person name="Peters L."/>
            <person name="Mikhailova N."/>
            <person name="Teshima H."/>
            <person name="Han C."/>
            <person name="Tapia R."/>
            <person name="Land M."/>
            <person name="Hauser L."/>
            <person name="Kyrpides N."/>
            <person name="Ivanova N."/>
            <person name="Pagani I."/>
            <person name="Stein L."/>
            <person name="Woyke T."/>
        </authorList>
    </citation>
    <scope>NUCLEOTIDE SEQUENCE [LARGE SCALE GENOMIC DNA]</scope>
    <source>
        <strain evidence="2">MC09</strain>
    </source>
</reference>
<dbReference type="RefSeq" id="WP_013818336.1">
    <property type="nucleotide sequence ID" value="NC_015572.1"/>
</dbReference>
<name>G0A1M2_METMM</name>
<accession>G0A1M2</accession>
<evidence type="ECO:0000313" key="1">
    <source>
        <dbReference type="EMBL" id="AEG00083.1"/>
    </source>
</evidence>
<dbReference type="HOGENOM" id="CLU_2666893_0_0_6"/>
<dbReference type="Proteomes" id="UP000008888">
    <property type="component" value="Chromosome"/>
</dbReference>
<protein>
    <submittedName>
        <fullName evidence="1">Uncharacterized protein</fullName>
    </submittedName>
</protein>
<evidence type="ECO:0000313" key="2">
    <source>
        <dbReference type="Proteomes" id="UP000008888"/>
    </source>
</evidence>
<proteinExistence type="predicted"/>